<organism evidence="2 3">
    <name type="scientific">Burkholderia cepacia</name>
    <name type="common">Pseudomonas cepacia</name>
    <dbReference type="NCBI Taxonomy" id="292"/>
    <lineage>
        <taxon>Bacteria</taxon>
        <taxon>Pseudomonadati</taxon>
        <taxon>Pseudomonadota</taxon>
        <taxon>Betaproteobacteria</taxon>
        <taxon>Burkholderiales</taxon>
        <taxon>Burkholderiaceae</taxon>
        <taxon>Burkholderia</taxon>
        <taxon>Burkholderia cepacia complex</taxon>
    </lineage>
</organism>
<proteinExistence type="predicted"/>
<name>A0AAQ0FDS5_BURCE</name>
<feature type="region of interest" description="Disordered" evidence="1">
    <location>
        <begin position="235"/>
        <end position="267"/>
    </location>
</feature>
<dbReference type="Proteomes" id="UP000248899">
    <property type="component" value="Unassembled WGS sequence"/>
</dbReference>
<evidence type="ECO:0000256" key="1">
    <source>
        <dbReference type="SAM" id="MobiDB-lite"/>
    </source>
</evidence>
<evidence type="ECO:0000313" key="2">
    <source>
        <dbReference type="EMBL" id="RAQ11805.1"/>
    </source>
</evidence>
<protein>
    <submittedName>
        <fullName evidence="2">Uncharacterized protein</fullName>
    </submittedName>
</protein>
<evidence type="ECO:0000313" key="3">
    <source>
        <dbReference type="Proteomes" id="UP000248899"/>
    </source>
</evidence>
<dbReference type="EMBL" id="QLUZ01000005">
    <property type="protein sequence ID" value="RAQ11805.1"/>
    <property type="molecule type" value="Genomic_DNA"/>
</dbReference>
<gene>
    <name evidence="2" type="ORF">DPR02_10915</name>
</gene>
<accession>A0AAQ0FDS5</accession>
<reference evidence="2 3" key="1">
    <citation type="submission" date="2018-06" db="EMBL/GenBank/DDBJ databases">
        <title>Towards the identification of Burkholderia cepacia strain which caused fatal septicemia.</title>
        <authorList>
            <person name="Bui L.A.T."/>
            <person name="Zakharova I.B."/>
            <person name="Shpak I.M."/>
            <person name="Teteryatnikova N."/>
            <person name="Ustinov D.V."/>
            <person name="Kuzyutina Y.A."/>
            <person name="Nguyen H.N."/>
            <person name="Antonov A.S."/>
            <person name="Avdyusheva E.F."/>
            <person name="Victorov D.V."/>
        </authorList>
    </citation>
    <scope>NUCLEOTIDE SEQUENCE [LARGE SCALE GENOMIC DNA]</scope>
    <source>
        <strain evidence="2 3">PT02</strain>
    </source>
</reference>
<sequence length="367" mass="40818">MLMVIGYLTTPTSSTGVSLSEFWAWVRYLAAISNEPHVSLTRSFAELDAHQRTILSDDFGMGVPILWLFDKLSLTEVVDGRYFMQKIAASVGATQKRTAKRGPNKTPDFVARDVAGRWHVIECKGTQSGPEYSIKQLGSKGPVLKGGVAQKRSIQFPAGHTGQRLVCGLDIDVEGGREGVLRIVDPEPEDPFEIAANQLIFADDAANRGVMSKALRMAGFEVTAEAVASPFGRRPDAMRARSAKAESVRQEEMKARDQRSRDELRDEVDHPRVFDGRFRGRETVIELPREVWVDEEPVKQVVIRQGVNRDALAELQERPTVEDLADRDRAPWTKLMGRSIIESDGMAATMKIGDVFRSEIILRGRNG</sequence>
<dbReference type="AlphaFoldDB" id="A0AAQ0FDS5"/>
<comment type="caution">
    <text evidence="2">The sequence shown here is derived from an EMBL/GenBank/DDBJ whole genome shotgun (WGS) entry which is preliminary data.</text>
</comment>